<accession>A0A4Z2H9G7</accession>
<keyword evidence="3" id="KW-1185">Reference proteome</keyword>
<evidence type="ECO:0000313" key="3">
    <source>
        <dbReference type="Proteomes" id="UP000314294"/>
    </source>
</evidence>
<feature type="region of interest" description="Disordered" evidence="1">
    <location>
        <begin position="75"/>
        <end position="138"/>
    </location>
</feature>
<evidence type="ECO:0000256" key="1">
    <source>
        <dbReference type="SAM" id="MobiDB-lite"/>
    </source>
</evidence>
<sequence length="276" mass="30161">MNIKCDCNLRSVHLKGDMETLVKEYVEGSLSLARVCNLDVRQPSSPRWFGETRHLRALLPPPVAAVALWNVLKKLRPQSPRNQKSPPGGAGKRTRPNAPAGAFGRDLLDDDKDGGPHEKDGRLQDQMKSGGCLSFSGRRQDSSVSLLGQLRVDVNQPITLKRPLNPDPESARLGEVIRTPCPSTQNATPPASFPPAQRTYSSAEGVGIKDASLLDMLACRRSENVRAQRETVLRVADLPGEPKSWRRLHKSVHVFLSAGGPHARLVPQPITHLGVP</sequence>
<name>A0A4Z2H9G7_9TELE</name>
<dbReference type="AlphaFoldDB" id="A0A4Z2H9G7"/>
<comment type="caution">
    <text evidence="2">The sequence shown here is derived from an EMBL/GenBank/DDBJ whole genome shotgun (WGS) entry which is preliminary data.</text>
</comment>
<feature type="compositionally biased region" description="Basic and acidic residues" evidence="1">
    <location>
        <begin position="113"/>
        <end position="125"/>
    </location>
</feature>
<dbReference type="Proteomes" id="UP000314294">
    <property type="component" value="Unassembled WGS sequence"/>
</dbReference>
<dbReference type="EMBL" id="SRLO01000292">
    <property type="protein sequence ID" value="TNN62469.1"/>
    <property type="molecule type" value="Genomic_DNA"/>
</dbReference>
<proteinExistence type="predicted"/>
<gene>
    <name evidence="2" type="ORF">EYF80_027272</name>
</gene>
<evidence type="ECO:0000313" key="2">
    <source>
        <dbReference type="EMBL" id="TNN62469.1"/>
    </source>
</evidence>
<reference evidence="2 3" key="1">
    <citation type="submission" date="2019-03" db="EMBL/GenBank/DDBJ databases">
        <title>First draft genome of Liparis tanakae, snailfish: a comprehensive survey of snailfish specific genes.</title>
        <authorList>
            <person name="Kim W."/>
            <person name="Song I."/>
            <person name="Jeong J.-H."/>
            <person name="Kim D."/>
            <person name="Kim S."/>
            <person name="Ryu S."/>
            <person name="Song J.Y."/>
            <person name="Lee S.K."/>
        </authorList>
    </citation>
    <scope>NUCLEOTIDE SEQUENCE [LARGE SCALE GENOMIC DNA]</scope>
    <source>
        <tissue evidence="2">Muscle</tissue>
    </source>
</reference>
<organism evidence="2 3">
    <name type="scientific">Liparis tanakae</name>
    <name type="common">Tanaka's snailfish</name>
    <dbReference type="NCBI Taxonomy" id="230148"/>
    <lineage>
        <taxon>Eukaryota</taxon>
        <taxon>Metazoa</taxon>
        <taxon>Chordata</taxon>
        <taxon>Craniata</taxon>
        <taxon>Vertebrata</taxon>
        <taxon>Euteleostomi</taxon>
        <taxon>Actinopterygii</taxon>
        <taxon>Neopterygii</taxon>
        <taxon>Teleostei</taxon>
        <taxon>Neoteleostei</taxon>
        <taxon>Acanthomorphata</taxon>
        <taxon>Eupercaria</taxon>
        <taxon>Perciformes</taxon>
        <taxon>Cottioidei</taxon>
        <taxon>Cottales</taxon>
        <taxon>Liparidae</taxon>
        <taxon>Liparis</taxon>
    </lineage>
</organism>
<protein>
    <submittedName>
        <fullName evidence="2">Uncharacterized protein</fullName>
    </submittedName>
</protein>